<name>A0A1I6UQQ4_9PSEU</name>
<dbReference type="PANTHER" id="PTHR43669">
    <property type="entry name" value="5-KETO-D-GLUCONATE 5-REDUCTASE"/>
    <property type="match status" value="1"/>
</dbReference>
<keyword evidence="4" id="KW-1185">Reference proteome</keyword>
<dbReference type="Proteomes" id="UP000198852">
    <property type="component" value="Unassembled WGS sequence"/>
</dbReference>
<accession>A0A1I6UQQ4</accession>
<evidence type="ECO:0000313" key="4">
    <source>
        <dbReference type="Proteomes" id="UP000198852"/>
    </source>
</evidence>
<sequence length="253" mass="27427">MIDAVGNPQSLLVLGGTSDIALTTAKQYAQAQPLRIVLADRPEESERLNAAAEELRKTGSTVSILHFDARKPETHAEVIDKAFADGDVDVTLIAFGIQGDNEKGWTDFEAARAVADINYVAPVGLGVLLANKLKKQGHGSIAVMASPAGERARRSNFVYGSSKGGLDIFYTGLTYALEEHGVKVTVIRPNFVHTKLTAGMKPPPMSQTPDQVAAAIIDGVRKGKEEVYAPGQMRWVMFVLKHVPRFIFKKLPF</sequence>
<reference evidence="4" key="1">
    <citation type="submission" date="2016-10" db="EMBL/GenBank/DDBJ databases">
        <authorList>
            <person name="Varghese N."/>
            <person name="Submissions S."/>
        </authorList>
    </citation>
    <scope>NUCLEOTIDE SEQUENCE [LARGE SCALE GENOMIC DNA]</scope>
    <source>
        <strain evidence="4">DSM 44771</strain>
    </source>
</reference>
<dbReference type="PRINTS" id="PR00081">
    <property type="entry name" value="GDHRDH"/>
</dbReference>
<dbReference type="NCBIfam" id="NF005912">
    <property type="entry name" value="PRK07904.1"/>
    <property type="match status" value="1"/>
</dbReference>
<organism evidence="3 4">
    <name type="scientific">Saccharopolyspora flava</name>
    <dbReference type="NCBI Taxonomy" id="95161"/>
    <lineage>
        <taxon>Bacteria</taxon>
        <taxon>Bacillati</taxon>
        <taxon>Actinomycetota</taxon>
        <taxon>Actinomycetes</taxon>
        <taxon>Pseudonocardiales</taxon>
        <taxon>Pseudonocardiaceae</taxon>
        <taxon>Saccharopolyspora</taxon>
    </lineage>
</organism>
<dbReference type="InterPro" id="IPR036291">
    <property type="entry name" value="NAD(P)-bd_dom_sf"/>
</dbReference>
<evidence type="ECO:0000256" key="2">
    <source>
        <dbReference type="ARBA" id="ARBA00023002"/>
    </source>
</evidence>
<dbReference type="RefSeq" id="WP_093423073.1">
    <property type="nucleotide sequence ID" value="NZ_FOZX01000012.1"/>
</dbReference>
<dbReference type="STRING" id="95161.SAMN05660874_05174"/>
<dbReference type="EMBL" id="FOZX01000012">
    <property type="protein sequence ID" value="SFT03758.1"/>
    <property type="molecule type" value="Genomic_DNA"/>
</dbReference>
<dbReference type="InterPro" id="IPR002347">
    <property type="entry name" value="SDR_fam"/>
</dbReference>
<dbReference type="OrthoDB" id="5115951at2"/>
<proteinExistence type="inferred from homology"/>
<dbReference type="PANTHER" id="PTHR43669:SF6">
    <property type="entry name" value="DECAPRENYLPHOSPHORYL-2-KETO-BETA-D-ERYTHRO-PENTOSE REDUCTASE"/>
    <property type="match status" value="1"/>
</dbReference>
<dbReference type="AlphaFoldDB" id="A0A1I6UQQ4"/>
<dbReference type="SUPFAM" id="SSF51735">
    <property type="entry name" value="NAD(P)-binding Rossmann-fold domains"/>
    <property type="match status" value="1"/>
</dbReference>
<keyword evidence="2" id="KW-0560">Oxidoreductase</keyword>
<evidence type="ECO:0000313" key="3">
    <source>
        <dbReference type="EMBL" id="SFT03758.1"/>
    </source>
</evidence>
<dbReference type="GO" id="GO:0016491">
    <property type="term" value="F:oxidoreductase activity"/>
    <property type="evidence" value="ECO:0007669"/>
    <property type="project" value="UniProtKB-KW"/>
</dbReference>
<comment type="similarity">
    <text evidence="1">Belongs to the short-chain dehydrogenases/reductases (SDR) family.</text>
</comment>
<dbReference type="Pfam" id="PF00106">
    <property type="entry name" value="adh_short"/>
    <property type="match status" value="1"/>
</dbReference>
<evidence type="ECO:0000256" key="1">
    <source>
        <dbReference type="ARBA" id="ARBA00006484"/>
    </source>
</evidence>
<gene>
    <name evidence="3" type="ORF">SAMN05660874_05174</name>
</gene>
<dbReference type="Gene3D" id="3.40.50.720">
    <property type="entry name" value="NAD(P)-binding Rossmann-like Domain"/>
    <property type="match status" value="1"/>
</dbReference>
<protein>
    <submittedName>
        <fullName evidence="3">Decaprenylphospho-beta-D-erythro-pentofuranosid-2-ulose 2-reductase</fullName>
    </submittedName>
</protein>